<dbReference type="Pfam" id="PF00528">
    <property type="entry name" value="BPD_transp_1"/>
    <property type="match status" value="1"/>
</dbReference>
<feature type="domain" description="ABC transmembrane type-1" evidence="9">
    <location>
        <begin position="120"/>
        <end position="306"/>
    </location>
</feature>
<evidence type="ECO:0000313" key="10">
    <source>
        <dbReference type="EMBL" id="MBM9508228.1"/>
    </source>
</evidence>
<dbReference type="Pfam" id="PF12911">
    <property type="entry name" value="OppC_N"/>
    <property type="match status" value="1"/>
</dbReference>
<dbReference type="SUPFAM" id="SSF161098">
    <property type="entry name" value="MetI-like"/>
    <property type="match status" value="1"/>
</dbReference>
<evidence type="ECO:0000313" key="11">
    <source>
        <dbReference type="Proteomes" id="UP000749040"/>
    </source>
</evidence>
<feature type="compositionally biased region" description="Low complexity" evidence="8">
    <location>
        <begin position="18"/>
        <end position="31"/>
    </location>
</feature>
<evidence type="ECO:0000256" key="7">
    <source>
        <dbReference type="RuleBase" id="RU363032"/>
    </source>
</evidence>
<evidence type="ECO:0000256" key="4">
    <source>
        <dbReference type="ARBA" id="ARBA00022692"/>
    </source>
</evidence>
<organism evidence="10 11">
    <name type="scientific">Actinacidiphila acididurans</name>
    <dbReference type="NCBI Taxonomy" id="2784346"/>
    <lineage>
        <taxon>Bacteria</taxon>
        <taxon>Bacillati</taxon>
        <taxon>Actinomycetota</taxon>
        <taxon>Actinomycetes</taxon>
        <taxon>Kitasatosporales</taxon>
        <taxon>Streptomycetaceae</taxon>
        <taxon>Actinacidiphila</taxon>
    </lineage>
</organism>
<keyword evidence="2 7" id="KW-0813">Transport</keyword>
<feature type="transmembrane region" description="Helical" evidence="7">
    <location>
        <begin position="58"/>
        <end position="77"/>
    </location>
</feature>
<dbReference type="InterPro" id="IPR050366">
    <property type="entry name" value="BP-dependent_transpt_permease"/>
</dbReference>
<dbReference type="InterPro" id="IPR000515">
    <property type="entry name" value="MetI-like"/>
</dbReference>
<dbReference type="PANTHER" id="PTHR43386">
    <property type="entry name" value="OLIGOPEPTIDE TRANSPORT SYSTEM PERMEASE PROTEIN APPC"/>
    <property type="match status" value="1"/>
</dbReference>
<keyword evidence="5 7" id="KW-1133">Transmembrane helix</keyword>
<dbReference type="CDD" id="cd06261">
    <property type="entry name" value="TM_PBP2"/>
    <property type="match status" value="1"/>
</dbReference>
<feature type="transmembrane region" description="Helical" evidence="7">
    <location>
        <begin position="233"/>
        <end position="263"/>
    </location>
</feature>
<name>A0ABS2TY01_9ACTN</name>
<comment type="similarity">
    <text evidence="7">Belongs to the binding-protein-dependent transport system permease family.</text>
</comment>
<feature type="transmembrane region" description="Helical" evidence="7">
    <location>
        <begin position="155"/>
        <end position="175"/>
    </location>
</feature>
<reference evidence="10 11" key="1">
    <citation type="submission" date="2021-01" db="EMBL/GenBank/DDBJ databases">
        <title>Streptomyces acididurans sp. nov., isolated from a peat swamp forest soil.</title>
        <authorList>
            <person name="Chantavorakit T."/>
            <person name="Duangmal K."/>
        </authorList>
    </citation>
    <scope>NUCLEOTIDE SEQUENCE [LARGE SCALE GENOMIC DNA]</scope>
    <source>
        <strain evidence="10 11">KK5PA1</strain>
    </source>
</reference>
<dbReference type="PANTHER" id="PTHR43386:SF1">
    <property type="entry name" value="D,D-DIPEPTIDE TRANSPORT SYSTEM PERMEASE PROTEIN DDPC-RELATED"/>
    <property type="match status" value="1"/>
</dbReference>
<accession>A0ABS2TY01</accession>
<evidence type="ECO:0000259" key="9">
    <source>
        <dbReference type="PROSITE" id="PS50928"/>
    </source>
</evidence>
<dbReference type="InterPro" id="IPR035906">
    <property type="entry name" value="MetI-like_sf"/>
</dbReference>
<gene>
    <name evidence="10" type="ORF">ITX44_27465</name>
</gene>
<keyword evidence="6 7" id="KW-0472">Membrane</keyword>
<evidence type="ECO:0000256" key="8">
    <source>
        <dbReference type="SAM" id="MobiDB-lite"/>
    </source>
</evidence>
<keyword evidence="3" id="KW-1003">Cell membrane</keyword>
<feature type="transmembrane region" description="Helical" evidence="7">
    <location>
        <begin position="122"/>
        <end position="143"/>
    </location>
</feature>
<dbReference type="PROSITE" id="PS50928">
    <property type="entry name" value="ABC_TM1"/>
    <property type="match status" value="1"/>
</dbReference>
<evidence type="ECO:0000256" key="1">
    <source>
        <dbReference type="ARBA" id="ARBA00004651"/>
    </source>
</evidence>
<evidence type="ECO:0000256" key="2">
    <source>
        <dbReference type="ARBA" id="ARBA00022448"/>
    </source>
</evidence>
<feature type="transmembrane region" description="Helical" evidence="7">
    <location>
        <begin position="283"/>
        <end position="306"/>
    </location>
</feature>
<feature type="compositionally biased region" description="Polar residues" evidence="8">
    <location>
        <begin position="1"/>
        <end position="14"/>
    </location>
</feature>
<dbReference type="EMBL" id="JADKYB010000016">
    <property type="protein sequence ID" value="MBM9508228.1"/>
    <property type="molecule type" value="Genomic_DNA"/>
</dbReference>
<comment type="caution">
    <text evidence="10">The sequence shown here is derived from an EMBL/GenBank/DDBJ whole genome shotgun (WGS) entry which is preliminary data.</text>
</comment>
<dbReference type="Gene3D" id="1.10.3720.10">
    <property type="entry name" value="MetI-like"/>
    <property type="match status" value="1"/>
</dbReference>
<feature type="region of interest" description="Disordered" evidence="8">
    <location>
        <begin position="1"/>
        <end position="40"/>
    </location>
</feature>
<evidence type="ECO:0000256" key="5">
    <source>
        <dbReference type="ARBA" id="ARBA00022989"/>
    </source>
</evidence>
<evidence type="ECO:0000256" key="3">
    <source>
        <dbReference type="ARBA" id="ARBA00022475"/>
    </source>
</evidence>
<dbReference type="InterPro" id="IPR025966">
    <property type="entry name" value="OppC_N"/>
</dbReference>
<feature type="transmembrane region" description="Helical" evidence="7">
    <location>
        <begin position="181"/>
        <end position="198"/>
    </location>
</feature>
<comment type="subcellular location">
    <subcellularLocation>
        <location evidence="1 7">Cell membrane</location>
        <topology evidence="1 7">Multi-pass membrane protein</topology>
    </subcellularLocation>
</comment>
<protein>
    <submittedName>
        <fullName evidence="10">ABC transporter permease</fullName>
    </submittedName>
</protein>
<sequence>MSPTASSTPGSAMTATDPAPLAEGPPAAGSPTGARTPAAGRGLGGPAVALLRNRRARAGLVLIALVALFCFAGPLFYRTDQVTVHLDLAELPPGGGHPLGTDANGYDVLGRLMAGGRSSLELGFAVAVATTVVGTLYGAFSGYVGGVTDSLMMRVVDTFLAVPGLVLLLIMVSMFSPSLGGIILLLSLLSWLSPARLVRGEVLTLRTREFVQAARMMGGTGPRVVLRHLVPNAAGVVIVSATFTVADSILMLSTLSFLGLGLPPPNADWGTMLTGGLDFLYDGYWWLVYPPAALLVLTVVAFNLLGDALHDALDVRLKRT</sequence>
<proteinExistence type="inferred from homology"/>
<dbReference type="Proteomes" id="UP000749040">
    <property type="component" value="Unassembled WGS sequence"/>
</dbReference>
<keyword evidence="4 7" id="KW-0812">Transmembrane</keyword>
<evidence type="ECO:0000256" key="6">
    <source>
        <dbReference type="ARBA" id="ARBA00023136"/>
    </source>
</evidence>
<keyword evidence="11" id="KW-1185">Reference proteome</keyword>